<dbReference type="GO" id="GO:0043539">
    <property type="term" value="F:protein serine/threonine kinase activator activity"/>
    <property type="evidence" value="ECO:0007669"/>
    <property type="project" value="InterPro"/>
</dbReference>
<organism evidence="2 3">
    <name type="scientific">Lactuca saligna</name>
    <name type="common">Willowleaf lettuce</name>
    <dbReference type="NCBI Taxonomy" id="75948"/>
    <lineage>
        <taxon>Eukaryota</taxon>
        <taxon>Viridiplantae</taxon>
        <taxon>Streptophyta</taxon>
        <taxon>Embryophyta</taxon>
        <taxon>Tracheophyta</taxon>
        <taxon>Spermatophyta</taxon>
        <taxon>Magnoliopsida</taxon>
        <taxon>eudicotyledons</taxon>
        <taxon>Gunneridae</taxon>
        <taxon>Pentapetalae</taxon>
        <taxon>asterids</taxon>
        <taxon>campanulids</taxon>
        <taxon>Asterales</taxon>
        <taxon>Asteraceae</taxon>
        <taxon>Cichorioideae</taxon>
        <taxon>Cichorieae</taxon>
        <taxon>Lactucinae</taxon>
        <taxon>Lactuca</taxon>
    </lineage>
</organism>
<gene>
    <name evidence="2" type="ORF">LSALG_LOCUS39445</name>
</gene>
<dbReference type="AlphaFoldDB" id="A0AA35ZYP9"/>
<protein>
    <submittedName>
        <fullName evidence="2">Uncharacterized protein</fullName>
    </submittedName>
</protein>
<dbReference type="Proteomes" id="UP001177003">
    <property type="component" value="Chromosome 9"/>
</dbReference>
<name>A0AA35ZYP9_LACSI</name>
<evidence type="ECO:0000313" key="2">
    <source>
        <dbReference type="EMBL" id="CAI9300843.1"/>
    </source>
</evidence>
<dbReference type="InterPro" id="IPR047173">
    <property type="entry name" value="STRAD_A/B-like"/>
</dbReference>
<proteinExistence type="inferred from homology"/>
<dbReference type="EMBL" id="OX465085">
    <property type="protein sequence ID" value="CAI9300843.1"/>
    <property type="molecule type" value="Genomic_DNA"/>
</dbReference>
<evidence type="ECO:0000313" key="3">
    <source>
        <dbReference type="Proteomes" id="UP001177003"/>
    </source>
</evidence>
<dbReference type="PANTHER" id="PTHR48014:SF21">
    <property type="entry name" value="SERINE_THREONINE-PROTEIN KINASE FRAY2"/>
    <property type="match status" value="1"/>
</dbReference>
<reference evidence="2" key="1">
    <citation type="submission" date="2023-04" db="EMBL/GenBank/DDBJ databases">
        <authorList>
            <person name="Vijverberg K."/>
            <person name="Xiong W."/>
            <person name="Schranz E."/>
        </authorList>
    </citation>
    <scope>NUCLEOTIDE SEQUENCE</scope>
</reference>
<dbReference type="PANTHER" id="PTHR48014">
    <property type="entry name" value="SERINE/THREONINE-PROTEIN KINASE FRAY2"/>
    <property type="match status" value="1"/>
</dbReference>
<evidence type="ECO:0000256" key="1">
    <source>
        <dbReference type="ARBA" id="ARBA00008874"/>
    </source>
</evidence>
<keyword evidence="3" id="KW-1185">Reference proteome</keyword>
<sequence length="322" mass="35524">MGSINNGGGGGGANHIIDAFGRLLTCVLRHMASELNLMMRKDELNLSFLRLLLMTRAIMSSAHTKDQSFGVIEVFLGLQVHGMLSQMDPALDIKLNRGIHDALASEEAFFQSHPKAKAPELSTKKLFGDLPRLWHRVKAPHPKDAAQLALKKMPSAEQEIISMGEYQQGVGAWIFDLEDLKFKASLVQDDDEIQDIRDHDVDSTSFANNEASNSKATTIGKHSTSDIESRSMFILDEVVPSESLINKESKLPKTDDKGSIIVEEKSRKETKKPQADKEAAVAQSAPLVAAIVLNHSKSGRTCTLERCETESSQFVDKIHHQL</sequence>
<comment type="similarity">
    <text evidence="1">Belongs to the protein kinase superfamily. STE Ser/Thr protein kinase family. STE20 subfamily.</text>
</comment>
<accession>A0AA35ZYP9</accession>